<reference evidence="3" key="2">
    <citation type="submission" date="2025-08" db="UniProtKB">
        <authorList>
            <consortium name="RefSeq"/>
        </authorList>
    </citation>
    <scope>IDENTIFICATION</scope>
</reference>
<name>A0ABM1LUG4_PRUMU</name>
<dbReference type="GeneID" id="103337165"/>
<keyword evidence="2" id="KW-1185">Reference proteome</keyword>
<evidence type="ECO:0000256" key="1">
    <source>
        <dbReference type="SAM" id="MobiDB-lite"/>
    </source>
</evidence>
<feature type="compositionally biased region" description="Polar residues" evidence="1">
    <location>
        <begin position="146"/>
        <end position="156"/>
    </location>
</feature>
<gene>
    <name evidence="3" type="primary">LOC103337165</name>
</gene>
<evidence type="ECO:0000313" key="3">
    <source>
        <dbReference type="RefSeq" id="XP_016651041.1"/>
    </source>
</evidence>
<dbReference type="Proteomes" id="UP000694861">
    <property type="component" value="Linkage group LG7"/>
</dbReference>
<evidence type="ECO:0000313" key="2">
    <source>
        <dbReference type="Proteomes" id="UP000694861"/>
    </source>
</evidence>
<feature type="region of interest" description="Disordered" evidence="1">
    <location>
        <begin position="136"/>
        <end position="156"/>
    </location>
</feature>
<organism evidence="2 3">
    <name type="scientific">Prunus mume</name>
    <name type="common">Japanese apricot</name>
    <name type="synonym">Armeniaca mume</name>
    <dbReference type="NCBI Taxonomy" id="102107"/>
    <lineage>
        <taxon>Eukaryota</taxon>
        <taxon>Viridiplantae</taxon>
        <taxon>Streptophyta</taxon>
        <taxon>Embryophyta</taxon>
        <taxon>Tracheophyta</taxon>
        <taxon>Spermatophyta</taxon>
        <taxon>Magnoliopsida</taxon>
        <taxon>eudicotyledons</taxon>
        <taxon>Gunneridae</taxon>
        <taxon>Pentapetalae</taxon>
        <taxon>rosids</taxon>
        <taxon>fabids</taxon>
        <taxon>Rosales</taxon>
        <taxon>Rosaceae</taxon>
        <taxon>Amygdaloideae</taxon>
        <taxon>Amygdaleae</taxon>
        <taxon>Prunus</taxon>
    </lineage>
</organism>
<protein>
    <submittedName>
        <fullName evidence="3">Uncharacterized protein LOC103337165</fullName>
    </submittedName>
</protein>
<accession>A0ABM1LUG4</accession>
<reference evidence="2" key="1">
    <citation type="journal article" date="2012" name="Nat. Commun.">
        <title>The genome of Prunus mume.</title>
        <authorList>
            <person name="Zhang Q."/>
            <person name="Chen W."/>
            <person name="Sun L."/>
            <person name="Zhao F."/>
            <person name="Huang B."/>
            <person name="Yang W."/>
            <person name="Tao Y."/>
            <person name="Wang J."/>
            <person name="Yuan Z."/>
            <person name="Fan G."/>
            <person name="Xing Z."/>
            <person name="Han C."/>
            <person name="Pan H."/>
            <person name="Zhong X."/>
            <person name="Shi W."/>
            <person name="Liang X."/>
            <person name="Du D."/>
            <person name="Sun F."/>
            <person name="Xu Z."/>
            <person name="Hao R."/>
            <person name="Lv T."/>
            <person name="Lv Y."/>
            <person name="Zheng Z."/>
            <person name="Sun M."/>
            <person name="Luo L."/>
            <person name="Cai M."/>
            <person name="Gao Y."/>
            <person name="Wang J."/>
            <person name="Yin Y."/>
            <person name="Xu X."/>
            <person name="Cheng T."/>
            <person name="Wang J."/>
        </authorList>
    </citation>
    <scope>NUCLEOTIDE SEQUENCE [LARGE SCALE GENOMIC DNA]</scope>
</reference>
<sequence>MPDEIKMQVRGQLSTNYHLEDLNEESMAYVNRLFGGSKFLEINVFGDVYVRPGNELAESLHILTQTLDQTLGRRPGTYYTGMGNARQREPRPRSSSQANSQVTILTSRVAELEGQMSVILQSLARSGIPILNFGASTSEPVHPEHPQQTTASADAQTSELHVANDQFCAAQANLINVIITFAIHTPRNGLLFLPLLESIIGWRVVRLRQEFYVDIFFSETGEWRESANVVCGLRNYFDIITAGVACNGKLYFSGSDHASSYILELDPFQGISNISTSNGDGDGDHIIVDKCRFSLAPLDMSSKVRGNSLSMYRVLGACRGHLRVTEFVLGNHLSVWELDAGDDNLKWRLVVDKVPFFELDSSYYDDVSLTPLDQCAKFAIGFHPSIEDTIYVDAMKIIRWNFGARMFEFVPEIRSRAMRWNLNFIHPFVLPWWPTPVPSL</sequence>
<dbReference type="RefSeq" id="XP_016651041.1">
    <property type="nucleotide sequence ID" value="XM_016795555.1"/>
</dbReference>
<feature type="region of interest" description="Disordered" evidence="1">
    <location>
        <begin position="80"/>
        <end position="100"/>
    </location>
</feature>
<proteinExistence type="predicted"/>